<reference evidence="1" key="1">
    <citation type="submission" date="2021-01" db="EMBL/GenBank/DDBJ databases">
        <title>Modified the classification status of verrucomicrobia.</title>
        <authorList>
            <person name="Feng X."/>
        </authorList>
    </citation>
    <scope>NUCLEOTIDE SEQUENCE</scope>
    <source>
        <strain evidence="1">KCTC 22041</strain>
    </source>
</reference>
<sequence length="344" mass="37496">WRQAGTFGFHGGSRSGGYSIPSLVGGDVQFNPSIGAADETGDRLYDDGYVNTDTGTATDGLTSNWGYNDSSQVSGDSLYLHATGIESVRSDSLTQSFAPHSRRNERGLAPFLQFEAVNQKDFYGFQPGISASLSWMPIRLNQHWSDLTLVQTRQDSQITWTDRYDLDGTGAYIPDAPYAGSSGSPGFMIGNIPDSRESTTIDLGSEEALIRNQVSTRFSADQTTFSFGPTLGCRITDTVQLRAGMGVSVHWLHWRALQKETLTATQSSGTSELARWKDSSSGDRILGGVYLQLGAEWTPKGQPWSIQGLFRGDLGQSFSEDIGPSKVSYDVDGFTTALMLRYQL</sequence>
<dbReference type="RefSeq" id="WP_200273203.1">
    <property type="nucleotide sequence ID" value="NZ_JAENIJ010000038.1"/>
</dbReference>
<feature type="non-terminal residue" evidence="1">
    <location>
        <position position="1"/>
    </location>
</feature>
<accession>A0A934SE49</accession>
<dbReference type="Proteomes" id="UP000603141">
    <property type="component" value="Unassembled WGS sequence"/>
</dbReference>
<name>A0A934SE49_9BACT</name>
<evidence type="ECO:0000313" key="2">
    <source>
        <dbReference type="Proteomes" id="UP000603141"/>
    </source>
</evidence>
<evidence type="ECO:0000313" key="1">
    <source>
        <dbReference type="EMBL" id="MBK1884214.1"/>
    </source>
</evidence>
<dbReference type="EMBL" id="JAENIJ010000038">
    <property type="protein sequence ID" value="MBK1884214.1"/>
    <property type="molecule type" value="Genomic_DNA"/>
</dbReference>
<gene>
    <name evidence="1" type="ORF">JIN85_17475</name>
</gene>
<organism evidence="1 2">
    <name type="scientific">Luteolibacter pohnpeiensis</name>
    <dbReference type="NCBI Taxonomy" id="454153"/>
    <lineage>
        <taxon>Bacteria</taxon>
        <taxon>Pseudomonadati</taxon>
        <taxon>Verrucomicrobiota</taxon>
        <taxon>Verrucomicrobiia</taxon>
        <taxon>Verrucomicrobiales</taxon>
        <taxon>Verrucomicrobiaceae</taxon>
        <taxon>Luteolibacter</taxon>
    </lineage>
</organism>
<dbReference type="AlphaFoldDB" id="A0A934SE49"/>
<comment type="caution">
    <text evidence="1">The sequence shown here is derived from an EMBL/GenBank/DDBJ whole genome shotgun (WGS) entry which is preliminary data.</text>
</comment>
<proteinExistence type="predicted"/>
<keyword evidence="2" id="KW-1185">Reference proteome</keyword>
<protein>
    <submittedName>
        <fullName evidence="1">Uncharacterized protein</fullName>
    </submittedName>
</protein>